<proteinExistence type="inferred from homology"/>
<evidence type="ECO:0000256" key="3">
    <source>
        <dbReference type="ARBA" id="ARBA00022801"/>
    </source>
</evidence>
<dbReference type="InterPro" id="IPR050542">
    <property type="entry name" value="Glycosyl_Hydrlase18_Chitinase"/>
</dbReference>
<dbReference type="PANTHER" id="PTHR45708:SF60">
    <property type="entry name" value="III CHITINASE, PUTATIVE (AFU_ORTHOLOGUE AFUA_5G03850)-RELATED"/>
    <property type="match status" value="1"/>
</dbReference>
<evidence type="ECO:0000256" key="9">
    <source>
        <dbReference type="RuleBase" id="RU004453"/>
    </source>
</evidence>
<dbReference type="GO" id="GO:0006032">
    <property type="term" value="P:chitin catabolic process"/>
    <property type="evidence" value="ECO:0007669"/>
    <property type="project" value="UniProtKB-KW"/>
</dbReference>
<protein>
    <recommendedName>
        <fullName evidence="2">chitinase</fullName>
        <ecNumber evidence="2">3.2.1.14</ecNumber>
    </recommendedName>
</protein>
<feature type="domain" description="GH18" evidence="11">
    <location>
        <begin position="38"/>
        <end position="308"/>
    </location>
</feature>
<dbReference type="InterPro" id="IPR001579">
    <property type="entry name" value="Glyco_hydro_18_chit_AS"/>
</dbReference>
<evidence type="ECO:0000313" key="13">
    <source>
        <dbReference type="Proteomes" id="UP000053593"/>
    </source>
</evidence>
<dbReference type="PROSITE" id="PS51910">
    <property type="entry name" value="GH18_2"/>
    <property type="match status" value="1"/>
</dbReference>
<evidence type="ECO:0000256" key="7">
    <source>
        <dbReference type="ARBA" id="ARBA00023326"/>
    </source>
</evidence>
<comment type="similarity">
    <text evidence="9">Belongs to the glycosyl hydrolase 18 family.</text>
</comment>
<dbReference type="PANTHER" id="PTHR45708">
    <property type="entry name" value="ENDOCHITINASE"/>
    <property type="match status" value="1"/>
</dbReference>
<dbReference type="Gene3D" id="3.20.20.80">
    <property type="entry name" value="Glycosidases"/>
    <property type="match status" value="1"/>
</dbReference>
<evidence type="ECO:0000256" key="8">
    <source>
        <dbReference type="RuleBase" id="RU000489"/>
    </source>
</evidence>
<dbReference type="EMBL" id="KN834835">
    <property type="protein sequence ID" value="KIK52933.1"/>
    <property type="molecule type" value="Genomic_DNA"/>
</dbReference>
<keyword evidence="7" id="KW-0624">Polysaccharide degradation</keyword>
<evidence type="ECO:0000256" key="5">
    <source>
        <dbReference type="ARBA" id="ARBA00023277"/>
    </source>
</evidence>
<comment type="catalytic activity">
    <reaction evidence="1">
        <text>Random endo-hydrolysis of N-acetyl-beta-D-glucosaminide (1-&gt;4)-beta-linkages in chitin and chitodextrins.</text>
        <dbReference type="EC" id="3.2.1.14"/>
    </reaction>
</comment>
<accession>A0A0D0CD97</accession>
<evidence type="ECO:0000256" key="10">
    <source>
        <dbReference type="SAM" id="SignalP"/>
    </source>
</evidence>
<keyword evidence="4" id="KW-0146">Chitin degradation</keyword>
<feature type="signal peptide" evidence="10">
    <location>
        <begin position="1"/>
        <end position="24"/>
    </location>
</feature>
<evidence type="ECO:0000256" key="6">
    <source>
        <dbReference type="ARBA" id="ARBA00023295"/>
    </source>
</evidence>
<evidence type="ECO:0000256" key="4">
    <source>
        <dbReference type="ARBA" id="ARBA00023024"/>
    </source>
</evidence>
<keyword evidence="5" id="KW-0119">Carbohydrate metabolism</keyword>
<dbReference type="GO" id="GO:0008843">
    <property type="term" value="F:endochitinase activity"/>
    <property type="evidence" value="ECO:0007669"/>
    <property type="project" value="UniProtKB-EC"/>
</dbReference>
<evidence type="ECO:0000256" key="2">
    <source>
        <dbReference type="ARBA" id="ARBA00012729"/>
    </source>
</evidence>
<feature type="chain" id="PRO_5002220211" description="chitinase" evidence="10">
    <location>
        <begin position="25"/>
        <end position="308"/>
    </location>
</feature>
<name>A0A0D0CD97_9AGAR</name>
<keyword evidence="10" id="KW-0732">Signal</keyword>
<dbReference type="InterPro" id="IPR017853">
    <property type="entry name" value="GH"/>
</dbReference>
<dbReference type="Pfam" id="PF00704">
    <property type="entry name" value="Glyco_hydro_18"/>
    <property type="match status" value="1"/>
</dbReference>
<gene>
    <name evidence="12" type="ORF">GYMLUDRAFT_945003</name>
</gene>
<keyword evidence="3 8" id="KW-0378">Hydrolase</keyword>
<evidence type="ECO:0000256" key="1">
    <source>
        <dbReference type="ARBA" id="ARBA00000822"/>
    </source>
</evidence>
<dbReference type="EC" id="3.2.1.14" evidence="2"/>
<dbReference type="GO" id="GO:0005576">
    <property type="term" value="C:extracellular region"/>
    <property type="evidence" value="ECO:0007669"/>
    <property type="project" value="TreeGrafter"/>
</dbReference>
<dbReference type="SUPFAM" id="SSF51445">
    <property type="entry name" value="(Trans)glycosidases"/>
    <property type="match status" value="1"/>
</dbReference>
<reference evidence="12 13" key="1">
    <citation type="submission" date="2014-04" db="EMBL/GenBank/DDBJ databases">
        <title>Evolutionary Origins and Diversification of the Mycorrhizal Mutualists.</title>
        <authorList>
            <consortium name="DOE Joint Genome Institute"/>
            <consortium name="Mycorrhizal Genomics Consortium"/>
            <person name="Kohler A."/>
            <person name="Kuo A."/>
            <person name="Nagy L.G."/>
            <person name="Floudas D."/>
            <person name="Copeland A."/>
            <person name="Barry K.W."/>
            <person name="Cichocki N."/>
            <person name="Veneault-Fourrey C."/>
            <person name="LaButti K."/>
            <person name="Lindquist E.A."/>
            <person name="Lipzen A."/>
            <person name="Lundell T."/>
            <person name="Morin E."/>
            <person name="Murat C."/>
            <person name="Riley R."/>
            <person name="Ohm R."/>
            <person name="Sun H."/>
            <person name="Tunlid A."/>
            <person name="Henrissat B."/>
            <person name="Grigoriev I.V."/>
            <person name="Hibbett D.S."/>
            <person name="Martin F."/>
        </authorList>
    </citation>
    <scope>NUCLEOTIDE SEQUENCE [LARGE SCALE GENOMIC DNA]</scope>
    <source>
        <strain evidence="12 13">FD-317 M1</strain>
    </source>
</reference>
<evidence type="ECO:0000313" key="12">
    <source>
        <dbReference type="EMBL" id="KIK52933.1"/>
    </source>
</evidence>
<evidence type="ECO:0000259" key="11">
    <source>
        <dbReference type="PROSITE" id="PS51910"/>
    </source>
</evidence>
<keyword evidence="13" id="KW-1185">Reference proteome</keyword>
<dbReference type="Proteomes" id="UP000053593">
    <property type="component" value="Unassembled WGS sequence"/>
</dbReference>
<dbReference type="OrthoDB" id="3012298at2759"/>
<dbReference type="PROSITE" id="PS01095">
    <property type="entry name" value="GH18_1"/>
    <property type="match status" value="1"/>
</dbReference>
<organism evidence="12 13">
    <name type="scientific">Collybiopsis luxurians FD-317 M1</name>
    <dbReference type="NCBI Taxonomy" id="944289"/>
    <lineage>
        <taxon>Eukaryota</taxon>
        <taxon>Fungi</taxon>
        <taxon>Dikarya</taxon>
        <taxon>Basidiomycota</taxon>
        <taxon>Agaricomycotina</taxon>
        <taxon>Agaricomycetes</taxon>
        <taxon>Agaricomycetidae</taxon>
        <taxon>Agaricales</taxon>
        <taxon>Marasmiineae</taxon>
        <taxon>Omphalotaceae</taxon>
        <taxon>Collybiopsis</taxon>
        <taxon>Collybiopsis luxurians</taxon>
    </lineage>
</organism>
<dbReference type="GO" id="GO:0000272">
    <property type="term" value="P:polysaccharide catabolic process"/>
    <property type="evidence" value="ECO:0007669"/>
    <property type="project" value="UniProtKB-KW"/>
</dbReference>
<dbReference type="InterPro" id="IPR001223">
    <property type="entry name" value="Glyco_hydro18_cat"/>
</dbReference>
<keyword evidence="6 8" id="KW-0326">Glycosidase</keyword>
<dbReference type="AlphaFoldDB" id="A0A0D0CD97"/>
<sequence>MRLSYLRAGSFLLLLPLLSHLIAAMPIGLAPRASSPGHRVVVYYQTQYQSNKYISPTPLTSLASHLIIAAFHLNDDKTIHLNDVPPSDPSLVQMWKDVASMQASGVKAMGMLGGAAQGSYANLAKDFDTFYQLLAGTITQYKLDGIDLDIEEPESLENVAKLIQKLRADFGTGFIITLAPVANSLQGSSNHISGFSYSDLEKSYGSQIDWYNAQFYSGFGSMSSTQDYDDIVKDLPLDPSRLVAGTLTNPGDGSGYVPLVLVENTVRELVGEYQGSFGGVAGWEYFNSEPNPNQPWGWASTMKATMNN</sequence>
<dbReference type="HOGENOM" id="CLU_060983_1_0_1"/>